<protein>
    <submittedName>
        <fullName evidence="2">Uncharacterized protein</fullName>
    </submittedName>
</protein>
<reference evidence="3" key="1">
    <citation type="journal article" date="2014" name="Nucleic Acids Res.">
        <title>The evolutionary dynamics of variant antigen genes in Babesia reveal a history of genomic innovation underlying host-parasite interaction.</title>
        <authorList>
            <person name="Jackson A.P."/>
            <person name="Otto T.D."/>
            <person name="Darby A."/>
            <person name="Ramaprasad A."/>
            <person name="Xia D."/>
            <person name="Echaide I.E."/>
            <person name="Farber M."/>
            <person name="Gahlot S."/>
            <person name="Gamble J."/>
            <person name="Gupta D."/>
            <person name="Gupta Y."/>
            <person name="Jackson L."/>
            <person name="Malandrin L."/>
            <person name="Malas T.B."/>
            <person name="Moussa E."/>
            <person name="Nair M."/>
            <person name="Reid A.J."/>
            <person name="Sanders M."/>
            <person name="Sharma J."/>
            <person name="Tracey A."/>
            <person name="Quail M.A."/>
            <person name="Weir W."/>
            <person name="Wastling J.M."/>
            <person name="Hall N."/>
            <person name="Willadsen P."/>
            <person name="Lingelbach K."/>
            <person name="Shiels B."/>
            <person name="Tait A."/>
            <person name="Berriman M."/>
            <person name="Allred D.R."/>
            <person name="Pain A."/>
        </authorList>
    </citation>
    <scope>NUCLEOTIDE SEQUENCE [LARGE SCALE GENOMIC DNA]</scope>
    <source>
        <strain evidence="3">Bond</strain>
    </source>
</reference>
<accession>A0A061D0B4</accession>
<dbReference type="OrthoDB" id="366173at2759"/>
<feature type="transmembrane region" description="Helical" evidence="1">
    <location>
        <begin position="50"/>
        <end position="69"/>
    </location>
</feature>
<dbReference type="GeneID" id="24562654"/>
<sequence>MELSDYDGRLEHDTFYKLRPLLSCTAICAILAAALHGVSANRVNCSVDLVCGLTLLCADILLLATGLAYEKLVWSPEWSKNTGIAAYVVDIIYTAAVFISLNFVWEKPSKSDDLDDQESALYSEQDDVWAPFSGK</sequence>
<name>A0A061D0B4_BABBI</name>
<keyword evidence="1" id="KW-0472">Membrane</keyword>
<organism evidence="2 3">
    <name type="scientific">Babesia bigemina</name>
    <dbReference type="NCBI Taxonomy" id="5866"/>
    <lineage>
        <taxon>Eukaryota</taxon>
        <taxon>Sar</taxon>
        <taxon>Alveolata</taxon>
        <taxon>Apicomplexa</taxon>
        <taxon>Aconoidasida</taxon>
        <taxon>Piroplasmida</taxon>
        <taxon>Babesiidae</taxon>
        <taxon>Babesia</taxon>
    </lineage>
</organism>
<dbReference type="VEuPathDB" id="PiroplasmaDB:BBBOND_0104220"/>
<evidence type="ECO:0000313" key="2">
    <source>
        <dbReference type="EMBL" id="CDR94113.1"/>
    </source>
</evidence>
<keyword evidence="1" id="KW-0812">Transmembrane</keyword>
<dbReference type="EMBL" id="LK391707">
    <property type="protein sequence ID" value="CDR94113.1"/>
    <property type="molecule type" value="Genomic_DNA"/>
</dbReference>
<keyword evidence="3" id="KW-1185">Reference proteome</keyword>
<feature type="transmembrane region" description="Helical" evidence="1">
    <location>
        <begin position="84"/>
        <end position="105"/>
    </location>
</feature>
<gene>
    <name evidence="2" type="ORF">BBBOND_0104220</name>
</gene>
<dbReference type="AlphaFoldDB" id="A0A061D0B4"/>
<dbReference type="KEGG" id="bbig:BBBOND_0104220"/>
<dbReference type="RefSeq" id="XP_012766299.1">
    <property type="nucleotide sequence ID" value="XM_012910845.1"/>
</dbReference>
<evidence type="ECO:0000256" key="1">
    <source>
        <dbReference type="SAM" id="Phobius"/>
    </source>
</evidence>
<proteinExistence type="predicted"/>
<evidence type="ECO:0000313" key="3">
    <source>
        <dbReference type="Proteomes" id="UP000033188"/>
    </source>
</evidence>
<keyword evidence="1" id="KW-1133">Transmembrane helix</keyword>
<feature type="transmembrane region" description="Helical" evidence="1">
    <location>
        <begin position="20"/>
        <end position="38"/>
    </location>
</feature>
<dbReference type="Proteomes" id="UP000033188">
    <property type="component" value="Chromosome 1"/>
</dbReference>